<keyword evidence="2" id="KW-1185">Reference proteome</keyword>
<proteinExistence type="predicted"/>
<name>A0ACC0KHT7_CHOFU</name>
<gene>
    <name evidence="1" type="ORF">MSG28_004049</name>
</gene>
<evidence type="ECO:0000313" key="2">
    <source>
        <dbReference type="Proteomes" id="UP001064048"/>
    </source>
</evidence>
<reference evidence="1 2" key="1">
    <citation type="journal article" date="2022" name="Genome Biol. Evol.">
        <title>The Spruce Budworm Genome: Reconstructing the Evolutionary History of Antifreeze Proteins.</title>
        <authorList>
            <person name="Beliveau C."/>
            <person name="Gagne P."/>
            <person name="Picq S."/>
            <person name="Vernygora O."/>
            <person name="Keeling C.I."/>
            <person name="Pinkney K."/>
            <person name="Doucet D."/>
            <person name="Wen F."/>
            <person name="Johnston J.S."/>
            <person name="Maaroufi H."/>
            <person name="Boyle B."/>
            <person name="Laroche J."/>
            <person name="Dewar K."/>
            <person name="Juretic N."/>
            <person name="Blackburn G."/>
            <person name="Nisole A."/>
            <person name="Brunet B."/>
            <person name="Brandao M."/>
            <person name="Lumley L."/>
            <person name="Duan J."/>
            <person name="Quan G."/>
            <person name="Lucarotti C.J."/>
            <person name="Roe A.D."/>
            <person name="Sperling F.A.H."/>
            <person name="Levesque R.C."/>
            <person name="Cusson M."/>
        </authorList>
    </citation>
    <scope>NUCLEOTIDE SEQUENCE [LARGE SCALE GENOMIC DNA]</scope>
    <source>
        <strain evidence="1">Glfc:IPQL:Cfum</strain>
    </source>
</reference>
<comment type="caution">
    <text evidence="1">The sequence shown here is derived from an EMBL/GenBank/DDBJ whole genome shotgun (WGS) entry which is preliminary data.</text>
</comment>
<dbReference type="EMBL" id="CM046106">
    <property type="protein sequence ID" value="KAI8435833.1"/>
    <property type="molecule type" value="Genomic_DNA"/>
</dbReference>
<organism evidence="1 2">
    <name type="scientific">Choristoneura fumiferana</name>
    <name type="common">Spruce budworm moth</name>
    <name type="synonym">Archips fumiferana</name>
    <dbReference type="NCBI Taxonomy" id="7141"/>
    <lineage>
        <taxon>Eukaryota</taxon>
        <taxon>Metazoa</taxon>
        <taxon>Ecdysozoa</taxon>
        <taxon>Arthropoda</taxon>
        <taxon>Hexapoda</taxon>
        <taxon>Insecta</taxon>
        <taxon>Pterygota</taxon>
        <taxon>Neoptera</taxon>
        <taxon>Endopterygota</taxon>
        <taxon>Lepidoptera</taxon>
        <taxon>Glossata</taxon>
        <taxon>Ditrysia</taxon>
        <taxon>Tortricoidea</taxon>
        <taxon>Tortricidae</taxon>
        <taxon>Tortricinae</taxon>
        <taxon>Choristoneura</taxon>
    </lineage>
</organism>
<evidence type="ECO:0000313" key="1">
    <source>
        <dbReference type="EMBL" id="KAI8435833.1"/>
    </source>
</evidence>
<dbReference type="Proteomes" id="UP001064048">
    <property type="component" value="Chromosome 6"/>
</dbReference>
<protein>
    <submittedName>
        <fullName evidence="1">Uncharacterized protein</fullName>
    </submittedName>
</protein>
<accession>A0ACC0KHT7</accession>
<sequence>MFLSEVMLLFQDKSNVPPFSPFTSYFLLNERAEHNFANATPNVACITLDVELLKPSESRQKSPSAWPAKAGPSFLSGGF</sequence>